<dbReference type="Pfam" id="PF02687">
    <property type="entry name" value="FtsX"/>
    <property type="match status" value="1"/>
</dbReference>
<reference evidence="11" key="2">
    <citation type="submission" date="2007-10" db="EMBL/GenBank/DDBJ databases">
        <authorList>
            <person name="Myers G.S."/>
        </authorList>
    </citation>
    <scope>NUCLEOTIDE SEQUENCE [LARGE SCALE GENOMIC DNA]</scope>
</reference>
<dbReference type="InterPro" id="IPR011925">
    <property type="entry name" value="LolCE_TM"/>
</dbReference>
<feature type="transmembrane region" description="Helical" evidence="8">
    <location>
        <begin position="349"/>
        <end position="371"/>
    </location>
</feature>
<accession>A8PLF2</accession>
<keyword evidence="7 8" id="KW-0472">Membrane</keyword>
<dbReference type="AlphaFoldDB" id="A8PLF2"/>
<evidence type="ECO:0000256" key="6">
    <source>
        <dbReference type="ARBA" id="ARBA00022989"/>
    </source>
</evidence>
<evidence type="ECO:0000256" key="5">
    <source>
        <dbReference type="ARBA" id="ARBA00022692"/>
    </source>
</evidence>
<evidence type="ECO:0000313" key="11">
    <source>
        <dbReference type="EMBL" id="EDP46287.1"/>
    </source>
</evidence>
<feature type="transmembrane region" description="Helical" evidence="8">
    <location>
        <begin position="383"/>
        <end position="403"/>
    </location>
</feature>
<reference evidence="11" key="1">
    <citation type="submission" date="2006-04" db="EMBL/GenBank/DDBJ databases">
        <authorList>
            <person name="Seshadri R."/>
            <person name="Federici B.A."/>
        </authorList>
    </citation>
    <scope>NUCLEOTIDE SEQUENCE [LARGE SCALE GENOMIC DNA]</scope>
</reference>
<keyword evidence="6 8" id="KW-1133">Transmembrane helix</keyword>
<feature type="transmembrane region" description="Helical" evidence="8">
    <location>
        <begin position="273"/>
        <end position="297"/>
    </location>
</feature>
<organism evidence="11 12">
    <name type="scientific">Rickettsiella grylli</name>
    <dbReference type="NCBI Taxonomy" id="59196"/>
    <lineage>
        <taxon>Bacteria</taxon>
        <taxon>Pseudomonadati</taxon>
        <taxon>Pseudomonadota</taxon>
        <taxon>Gammaproteobacteria</taxon>
        <taxon>Legionellales</taxon>
        <taxon>Coxiellaceae</taxon>
        <taxon>Rickettsiella</taxon>
    </lineage>
</organism>
<dbReference type="Pfam" id="PF12704">
    <property type="entry name" value="MacB_PCD"/>
    <property type="match status" value="1"/>
</dbReference>
<dbReference type="InterPro" id="IPR051447">
    <property type="entry name" value="Lipoprotein-release_system"/>
</dbReference>
<sequence length="417" mass="45581">MFRPIALYIGLRYTRAKKRNHFISFISLTSMIGIALGVMVLITVLSVMNGFDDAISHRIFNMATQVTITTTQGEPITQLTSLIRKISHQPHVIASAPYVSGQGMLVDQGQSHPIMITGVLPHLEKNVSEIPHKIIEGHFNLEPGHYNIVLGEELALMLGIQIGDKVNIITPRVSLTPVGLIPRFKTFTVSGIFRVGRSFGFETSMAYIALKDAQTLFQLNQGVTGLRLKLDDLFAAPQVSSALNQLLPPTYTALDWTHTFGSLIYAISLEKRMMFFILLLLIAISAFNLVSSLMMVVTDKQSDIAILRTLGATPGTILSIFMIQGCVIGFVGTVLGVIAGIGLASQVSALLSFIEHTFHVQILASNVYFFVDKLPSKIETADIIHICIAALSMSLLATLYPALKAARTLPAEALRYE</sequence>
<keyword evidence="5 8" id="KW-0812">Transmembrane</keyword>
<dbReference type="OrthoDB" id="9808461at2"/>
<evidence type="ECO:0000256" key="8">
    <source>
        <dbReference type="SAM" id="Phobius"/>
    </source>
</evidence>
<evidence type="ECO:0000256" key="2">
    <source>
        <dbReference type="ARBA" id="ARBA00005236"/>
    </source>
</evidence>
<evidence type="ECO:0000259" key="10">
    <source>
        <dbReference type="Pfam" id="PF12704"/>
    </source>
</evidence>
<name>A8PLF2_9COXI</name>
<feature type="transmembrane region" description="Helical" evidence="8">
    <location>
        <begin position="21"/>
        <end position="48"/>
    </location>
</feature>
<comment type="similarity">
    <text evidence="2">Belongs to the ABC-4 integral membrane protein family. LolC/E subfamily.</text>
</comment>
<dbReference type="InterPro" id="IPR003838">
    <property type="entry name" value="ABC3_permease_C"/>
</dbReference>
<proteinExistence type="inferred from homology"/>
<dbReference type="STRING" id="59196.RICGR_0409"/>
<evidence type="ECO:0000259" key="9">
    <source>
        <dbReference type="Pfam" id="PF02687"/>
    </source>
</evidence>
<dbReference type="PANTHER" id="PTHR30489:SF0">
    <property type="entry name" value="LIPOPROTEIN-RELEASING SYSTEM TRANSMEMBRANE PROTEIN LOLE"/>
    <property type="match status" value="1"/>
</dbReference>
<keyword evidence="12" id="KW-1185">Reference proteome</keyword>
<comment type="subcellular location">
    <subcellularLocation>
        <location evidence="1">Cell membrane</location>
        <topology evidence="1">Multi-pass membrane protein</topology>
    </subcellularLocation>
</comment>
<dbReference type="GO" id="GO:0042953">
    <property type="term" value="P:lipoprotein transport"/>
    <property type="evidence" value="ECO:0007669"/>
    <property type="project" value="InterPro"/>
</dbReference>
<dbReference type="PANTHER" id="PTHR30489">
    <property type="entry name" value="LIPOPROTEIN-RELEASING SYSTEM TRANSMEMBRANE PROTEIN LOLE"/>
    <property type="match status" value="1"/>
</dbReference>
<dbReference type="eggNOG" id="COG4591">
    <property type="taxonomic scope" value="Bacteria"/>
</dbReference>
<evidence type="ECO:0000256" key="4">
    <source>
        <dbReference type="ARBA" id="ARBA00022475"/>
    </source>
</evidence>
<dbReference type="RefSeq" id="WP_006035270.1">
    <property type="nucleotide sequence ID" value="NZ_AAQJ02000001.1"/>
</dbReference>
<feature type="domain" description="MacB-like periplasmic core" evidence="10">
    <location>
        <begin position="27"/>
        <end position="245"/>
    </location>
</feature>
<dbReference type="NCBIfam" id="TIGR02212">
    <property type="entry name" value="lolCE"/>
    <property type="match status" value="1"/>
</dbReference>
<keyword evidence="3" id="KW-0813">Transport</keyword>
<comment type="caution">
    <text evidence="11">The sequence shown here is derived from an EMBL/GenBank/DDBJ whole genome shotgun (WGS) entry which is preliminary data.</text>
</comment>
<dbReference type="EMBL" id="AAQJ02000001">
    <property type="protein sequence ID" value="EDP46287.1"/>
    <property type="molecule type" value="Genomic_DNA"/>
</dbReference>
<dbReference type="InterPro" id="IPR025857">
    <property type="entry name" value="MacB_PCD"/>
</dbReference>
<evidence type="ECO:0000256" key="1">
    <source>
        <dbReference type="ARBA" id="ARBA00004651"/>
    </source>
</evidence>
<evidence type="ECO:0000256" key="7">
    <source>
        <dbReference type="ARBA" id="ARBA00023136"/>
    </source>
</evidence>
<evidence type="ECO:0000256" key="3">
    <source>
        <dbReference type="ARBA" id="ARBA00022448"/>
    </source>
</evidence>
<keyword evidence="4" id="KW-1003">Cell membrane</keyword>
<protein>
    <submittedName>
        <fullName evidence="11">Lipoprotein-releasing system transmembrane protein LolC</fullName>
    </submittedName>
</protein>
<keyword evidence="11" id="KW-0449">Lipoprotein</keyword>
<gene>
    <name evidence="11" type="ORF">RICGR_0409</name>
</gene>
<feature type="domain" description="ABC3 transporter permease C-terminal" evidence="9">
    <location>
        <begin position="275"/>
        <end position="408"/>
    </location>
</feature>
<dbReference type="Proteomes" id="UP000054075">
    <property type="component" value="Unassembled WGS sequence"/>
</dbReference>
<dbReference type="GO" id="GO:0098797">
    <property type="term" value="C:plasma membrane protein complex"/>
    <property type="evidence" value="ECO:0007669"/>
    <property type="project" value="TreeGrafter"/>
</dbReference>
<dbReference type="GO" id="GO:0044874">
    <property type="term" value="P:lipoprotein localization to outer membrane"/>
    <property type="evidence" value="ECO:0007669"/>
    <property type="project" value="TreeGrafter"/>
</dbReference>
<feature type="transmembrane region" description="Helical" evidence="8">
    <location>
        <begin position="317"/>
        <end position="343"/>
    </location>
</feature>
<evidence type="ECO:0000313" key="12">
    <source>
        <dbReference type="Proteomes" id="UP000054075"/>
    </source>
</evidence>